<keyword evidence="1" id="KW-0175">Coiled coil</keyword>
<protein>
    <submittedName>
        <fullName evidence="3">Uncharacterized protein</fullName>
    </submittedName>
</protein>
<feature type="region of interest" description="Disordered" evidence="2">
    <location>
        <begin position="303"/>
        <end position="356"/>
    </location>
</feature>
<dbReference type="VEuPathDB" id="TriTrypDB:TCDM_07473"/>
<reference evidence="3 4" key="1">
    <citation type="journal article" date="2018" name="Microb. Genom.">
        <title>Expanding an expanded genome: long-read sequencing of Trypanosoma cruzi.</title>
        <authorList>
            <person name="Berna L."/>
            <person name="Rodriguez M."/>
            <person name="Chiribao M.L."/>
            <person name="Parodi-Talice A."/>
            <person name="Pita S."/>
            <person name="Rijo G."/>
            <person name="Alvarez-Valin F."/>
            <person name="Robello C."/>
        </authorList>
    </citation>
    <scope>NUCLEOTIDE SEQUENCE [LARGE SCALE GENOMIC DNA]</scope>
    <source>
        <strain evidence="3 4">TCC</strain>
    </source>
</reference>
<accession>A0A2V2X2Q4</accession>
<proteinExistence type="predicted"/>
<dbReference type="VEuPathDB" id="TriTrypDB:TcYC6_0065140"/>
<comment type="caution">
    <text evidence="3">The sequence shown here is derived from an EMBL/GenBank/DDBJ whole genome shotgun (WGS) entry which is preliminary data.</text>
</comment>
<dbReference type="VEuPathDB" id="TriTrypDB:ECC02_007817"/>
<organism evidence="3 4">
    <name type="scientific">Trypanosoma cruzi</name>
    <dbReference type="NCBI Taxonomy" id="5693"/>
    <lineage>
        <taxon>Eukaryota</taxon>
        <taxon>Discoba</taxon>
        <taxon>Euglenozoa</taxon>
        <taxon>Kinetoplastea</taxon>
        <taxon>Metakinetoplastina</taxon>
        <taxon>Trypanosomatida</taxon>
        <taxon>Trypanosomatidae</taxon>
        <taxon>Trypanosoma</taxon>
        <taxon>Schizotrypanum</taxon>
    </lineage>
</organism>
<dbReference type="VEuPathDB" id="TriTrypDB:TcG_07082"/>
<feature type="compositionally biased region" description="Low complexity" evidence="2">
    <location>
        <begin position="317"/>
        <end position="328"/>
    </location>
</feature>
<evidence type="ECO:0000313" key="4">
    <source>
        <dbReference type="Proteomes" id="UP000246078"/>
    </source>
</evidence>
<feature type="region of interest" description="Disordered" evidence="2">
    <location>
        <begin position="1"/>
        <end position="60"/>
    </location>
</feature>
<evidence type="ECO:0000256" key="2">
    <source>
        <dbReference type="SAM" id="MobiDB-lite"/>
    </source>
</evidence>
<name>A0A2V2X2Q4_TRYCR</name>
<evidence type="ECO:0000256" key="1">
    <source>
        <dbReference type="SAM" id="Coils"/>
    </source>
</evidence>
<dbReference type="VEuPathDB" id="TriTrypDB:TcCLB.510173.120"/>
<evidence type="ECO:0000313" key="3">
    <source>
        <dbReference type="EMBL" id="PWV15096.1"/>
    </source>
</evidence>
<feature type="region of interest" description="Disordered" evidence="2">
    <location>
        <begin position="362"/>
        <end position="381"/>
    </location>
</feature>
<dbReference type="AlphaFoldDB" id="A0A2V2X2Q4"/>
<dbReference type="VEuPathDB" id="TriTrypDB:Tc_MARK_9024"/>
<dbReference type="VEuPathDB" id="TriTrypDB:C4B63_59g138"/>
<dbReference type="VEuPathDB" id="TriTrypDB:TCSYLVIO_010799"/>
<dbReference type="OrthoDB" id="273553at2759"/>
<gene>
    <name evidence="3" type="ORF">C3747_31g265</name>
</gene>
<dbReference type="EMBL" id="PRFC01000031">
    <property type="protein sequence ID" value="PWV15096.1"/>
    <property type="molecule type" value="Genomic_DNA"/>
</dbReference>
<dbReference type="VEuPathDB" id="TriTrypDB:BCY84_01863"/>
<sequence>MRGMWREQPNILHPRHTGCSFFLPGDATRGQQQQQQRSDGPPAASPHDARDRLDPAACSLPDPNVRSLLSRYRLENERLRDQLKAHAVQEALLEQRLQELSARNTALHLHDFRKKENDAVVEMLKKQLEDRECEVRDLQLQVKEQAGRIAAFEEAITRPLHGTDDPPPPPSAAAAVVSVSSSPPLSASSLRTHELLCQVLSSVGFLTRVFNAVKHCQTLPHEGLGCPRSRKECTTRCLQAAMRGNQETVGDMMGRGHGVSCEALALAVREEVMFCELSAVQIAAQLLAAEHAPAAVLAVEEAQKETPPLPLEDDHPTATTTKTAAAAAEGEKEGEEGEEKRELCAARSISTKEQNVSTVFTAPRATRKPTARPTVNDCEVQ</sequence>
<dbReference type="OMA" id="WFHVPGS"/>
<dbReference type="VEuPathDB" id="TriTrypDB:TcBrA4_0113220"/>
<dbReference type="VEuPathDB" id="TriTrypDB:TcCLB.507777.10"/>
<dbReference type="SMR" id="A0A2V2X2Q4"/>
<feature type="coiled-coil region" evidence="1">
    <location>
        <begin position="69"/>
        <end position="155"/>
    </location>
</feature>
<dbReference type="Proteomes" id="UP000246078">
    <property type="component" value="Unassembled WGS sequence"/>
</dbReference>
<dbReference type="VEuPathDB" id="TriTrypDB:C3747_31g265"/>
<dbReference type="VEuPathDB" id="TriTrypDB:TcCL_NonESM10123"/>